<evidence type="ECO:0000313" key="1">
    <source>
        <dbReference type="EMBL" id="KAF6130938.1"/>
    </source>
</evidence>
<sequence length="131" mass="14046">MYWFEAPAQGLRNLLSLLVSDKELTISPVGGMICSGSSKGSCGPSQNVGEITSWGESLINMEQNQQINCCISSPIPSNELFSNTVLPIRPSKRLPTRPDQVISPVCWPHSYSLSSSASSPPSFLPASLGLH</sequence>
<dbReference type="Proteomes" id="UP000664940">
    <property type="component" value="Unassembled WGS sequence"/>
</dbReference>
<comment type="caution">
    <text evidence="1">The sequence shown here is derived from an EMBL/GenBank/DDBJ whole genome shotgun (WGS) entry which is preliminary data.</text>
</comment>
<accession>A0A834BDZ6</accession>
<organism evidence="1 2">
    <name type="scientific">Phyllostomus discolor</name>
    <name type="common">pale spear-nosed bat</name>
    <dbReference type="NCBI Taxonomy" id="89673"/>
    <lineage>
        <taxon>Eukaryota</taxon>
        <taxon>Metazoa</taxon>
        <taxon>Chordata</taxon>
        <taxon>Craniata</taxon>
        <taxon>Vertebrata</taxon>
        <taxon>Euteleostomi</taxon>
        <taxon>Mammalia</taxon>
        <taxon>Eutheria</taxon>
        <taxon>Laurasiatheria</taxon>
        <taxon>Chiroptera</taxon>
        <taxon>Yangochiroptera</taxon>
        <taxon>Phyllostomidae</taxon>
        <taxon>Phyllostominae</taxon>
        <taxon>Phyllostomus</taxon>
    </lineage>
</organism>
<dbReference type="AlphaFoldDB" id="A0A834BDZ6"/>
<protein>
    <submittedName>
        <fullName evidence="1">Uncharacterized protein</fullName>
    </submittedName>
</protein>
<dbReference type="EMBL" id="JABVXQ010000001">
    <property type="protein sequence ID" value="KAF6130938.1"/>
    <property type="molecule type" value="Genomic_DNA"/>
</dbReference>
<evidence type="ECO:0000313" key="2">
    <source>
        <dbReference type="Proteomes" id="UP000664940"/>
    </source>
</evidence>
<name>A0A834BDZ6_9CHIR</name>
<proteinExistence type="predicted"/>
<gene>
    <name evidence="1" type="ORF">HJG60_007877</name>
</gene>
<reference evidence="1 2" key="1">
    <citation type="journal article" date="2020" name="Nature">
        <title>Six reference-quality genomes reveal evolution of bat adaptations.</title>
        <authorList>
            <person name="Jebb D."/>
            <person name="Huang Z."/>
            <person name="Pippel M."/>
            <person name="Hughes G.M."/>
            <person name="Lavrichenko K."/>
            <person name="Devanna P."/>
            <person name="Winkler S."/>
            <person name="Jermiin L.S."/>
            <person name="Skirmuntt E.C."/>
            <person name="Katzourakis A."/>
            <person name="Burkitt-Gray L."/>
            <person name="Ray D.A."/>
            <person name="Sullivan K.A.M."/>
            <person name="Roscito J.G."/>
            <person name="Kirilenko B.M."/>
            <person name="Davalos L.M."/>
            <person name="Corthals A.P."/>
            <person name="Power M.L."/>
            <person name="Jones G."/>
            <person name="Ransome R.D."/>
            <person name="Dechmann D.K.N."/>
            <person name="Locatelli A.G."/>
            <person name="Puechmaille S.J."/>
            <person name="Fedrigo O."/>
            <person name="Jarvis E.D."/>
            <person name="Hiller M."/>
            <person name="Vernes S.C."/>
            <person name="Myers E.W."/>
            <person name="Teeling E.C."/>
        </authorList>
    </citation>
    <scope>NUCLEOTIDE SEQUENCE [LARGE SCALE GENOMIC DNA]</scope>
    <source>
        <strain evidence="1">Bat1K_MPI-CBG_1</strain>
    </source>
</reference>